<evidence type="ECO:0000256" key="2">
    <source>
        <dbReference type="ARBA" id="ARBA00022515"/>
    </source>
</evidence>
<evidence type="ECO:0000313" key="16">
    <source>
        <dbReference type="Proteomes" id="UP000306918"/>
    </source>
</evidence>
<comment type="catalytic activity">
    <reaction evidence="12">
        <text>ssDNA + n NTP = ssDNA/pppN(pN)n-1 hybrid + (n-1) diphosphate.</text>
        <dbReference type="EC" id="2.7.7.101"/>
    </reaction>
</comment>
<dbReference type="InterPro" id="IPR034151">
    <property type="entry name" value="TOPRIM_DnaG_bac"/>
</dbReference>
<keyword evidence="1 12" id="KW-0240">DNA-directed RNA polymerase</keyword>
<name>A0A4S8HI66_9BACT</name>
<comment type="function">
    <text evidence="12">RNA polymerase that catalyzes the synthesis of short RNA molecules used as primers for DNA polymerase during DNA replication.</text>
</comment>
<dbReference type="EC" id="2.7.7.101" evidence="12"/>
<evidence type="ECO:0000256" key="4">
    <source>
        <dbReference type="ARBA" id="ARBA00022695"/>
    </source>
</evidence>
<gene>
    <name evidence="12 15" type="primary">dnaG</name>
    <name evidence="15" type="ORF">FAM09_24700</name>
</gene>
<dbReference type="GO" id="GO:0003677">
    <property type="term" value="F:DNA binding"/>
    <property type="evidence" value="ECO:0007669"/>
    <property type="project" value="UniProtKB-KW"/>
</dbReference>
<dbReference type="GO" id="GO:0003899">
    <property type="term" value="F:DNA-directed RNA polymerase activity"/>
    <property type="evidence" value="ECO:0007669"/>
    <property type="project" value="UniProtKB-UniRule"/>
</dbReference>
<evidence type="ECO:0000256" key="12">
    <source>
        <dbReference type="HAMAP-Rule" id="MF_00974"/>
    </source>
</evidence>
<keyword evidence="16" id="KW-1185">Reference proteome</keyword>
<keyword evidence="9" id="KW-0460">Magnesium</keyword>
<proteinExistence type="inferred from homology"/>
<dbReference type="Pfam" id="PF13155">
    <property type="entry name" value="Toprim_2"/>
    <property type="match status" value="1"/>
</dbReference>
<dbReference type="Pfam" id="PF01807">
    <property type="entry name" value="Zn_ribbon_DnaG"/>
    <property type="match status" value="1"/>
</dbReference>
<keyword evidence="2 12" id="KW-0639">Primosome</keyword>
<dbReference type="Pfam" id="PF08275">
    <property type="entry name" value="DNAG_N"/>
    <property type="match status" value="1"/>
</dbReference>
<feature type="domain" description="Toprim" evidence="14">
    <location>
        <begin position="274"/>
        <end position="355"/>
    </location>
</feature>
<evidence type="ECO:0000256" key="10">
    <source>
        <dbReference type="ARBA" id="ARBA00023125"/>
    </source>
</evidence>
<dbReference type="InterPro" id="IPR050219">
    <property type="entry name" value="DnaG_primase"/>
</dbReference>
<evidence type="ECO:0000256" key="3">
    <source>
        <dbReference type="ARBA" id="ARBA00022679"/>
    </source>
</evidence>
<dbReference type="InterPro" id="IPR036977">
    <property type="entry name" value="DNA_primase_Znf_CHC2"/>
</dbReference>
<dbReference type="SMART" id="SM00400">
    <property type="entry name" value="ZnF_CHCC"/>
    <property type="match status" value="1"/>
</dbReference>
<feature type="coiled-coil region" evidence="13">
    <location>
        <begin position="427"/>
        <end position="454"/>
    </location>
</feature>
<accession>A0A4S8HI66</accession>
<dbReference type="NCBIfam" id="TIGR01391">
    <property type="entry name" value="dnaG"/>
    <property type="match status" value="1"/>
</dbReference>
<dbReference type="InterPro" id="IPR013264">
    <property type="entry name" value="DNAG_N"/>
</dbReference>
<evidence type="ECO:0000256" key="11">
    <source>
        <dbReference type="ARBA" id="ARBA00023163"/>
    </source>
</evidence>
<evidence type="ECO:0000256" key="7">
    <source>
        <dbReference type="ARBA" id="ARBA00022771"/>
    </source>
</evidence>
<dbReference type="PROSITE" id="PS50880">
    <property type="entry name" value="TOPRIM"/>
    <property type="match status" value="1"/>
</dbReference>
<comment type="cofactor">
    <cofactor evidence="12">
        <name>Zn(2+)</name>
        <dbReference type="ChEBI" id="CHEBI:29105"/>
    </cofactor>
    <text evidence="12">Binds 1 zinc ion per monomer.</text>
</comment>
<dbReference type="Gene3D" id="3.90.580.10">
    <property type="entry name" value="Zinc finger, CHC2-type domain"/>
    <property type="match status" value="1"/>
</dbReference>
<dbReference type="GO" id="GO:0000428">
    <property type="term" value="C:DNA-directed RNA polymerase complex"/>
    <property type="evidence" value="ECO:0007669"/>
    <property type="project" value="UniProtKB-KW"/>
</dbReference>
<evidence type="ECO:0000313" key="15">
    <source>
        <dbReference type="EMBL" id="THU34221.1"/>
    </source>
</evidence>
<evidence type="ECO:0000256" key="5">
    <source>
        <dbReference type="ARBA" id="ARBA00022705"/>
    </source>
</evidence>
<keyword evidence="7 12" id="KW-0863">Zinc-finger</keyword>
<keyword evidence="8 12" id="KW-0862">Zinc</keyword>
<dbReference type="GO" id="GO:0006269">
    <property type="term" value="P:DNA replication, synthesis of primer"/>
    <property type="evidence" value="ECO:0007669"/>
    <property type="project" value="UniProtKB-UniRule"/>
</dbReference>
<dbReference type="GO" id="GO:0005737">
    <property type="term" value="C:cytoplasm"/>
    <property type="evidence" value="ECO:0007669"/>
    <property type="project" value="TreeGrafter"/>
</dbReference>
<reference evidence="15 16" key="1">
    <citation type="submission" date="2019-04" db="EMBL/GenBank/DDBJ databases">
        <title>Niastella caeni sp. nov., isolated from activated sludge.</title>
        <authorList>
            <person name="Sheng M."/>
        </authorList>
    </citation>
    <scope>NUCLEOTIDE SEQUENCE [LARGE SCALE GENOMIC DNA]</scope>
    <source>
        <strain evidence="15 16">HX-2-15</strain>
    </source>
</reference>
<comment type="domain">
    <text evidence="12">Contains an N-terminal zinc-binding domain, a central core domain that contains the primase activity, and a C-terminal DnaB-binding domain.</text>
</comment>
<dbReference type="InterPro" id="IPR037068">
    <property type="entry name" value="DNA_primase_core_N_sf"/>
</dbReference>
<comment type="similarity">
    <text evidence="12">Belongs to the DnaG primase family.</text>
</comment>
<dbReference type="PANTHER" id="PTHR30313">
    <property type="entry name" value="DNA PRIMASE"/>
    <property type="match status" value="1"/>
</dbReference>
<organism evidence="15 16">
    <name type="scientific">Niastella caeni</name>
    <dbReference type="NCBI Taxonomy" id="2569763"/>
    <lineage>
        <taxon>Bacteria</taxon>
        <taxon>Pseudomonadati</taxon>
        <taxon>Bacteroidota</taxon>
        <taxon>Chitinophagia</taxon>
        <taxon>Chitinophagales</taxon>
        <taxon>Chitinophagaceae</taxon>
        <taxon>Niastella</taxon>
    </lineage>
</organism>
<comment type="subunit">
    <text evidence="12">Monomer. Interacts with DnaB.</text>
</comment>
<dbReference type="OrthoDB" id="1110431at2"/>
<sequence>MPTLINSFVRLSENSIQQVREASIVDVIKHYIPLKHVGSNWKGVCPFHDEKTPSFTVNDIKGVYKCFGCGAGGDAIGFIISKERVEFYQAVEMIAKICSIPLEYEEVPDKEKFEKQKSEREKLKQVVRYTVERYKESLWNLPDEHPVLNYLYNRNITRQLIAEWQLGWATEEWSFISTDIINKGWYDQGSKLGIIKRTASGDRNYDGYRSRITIPITNKYGEYIGMGGRFFEIDSADKGKDFPKYINPPENELYNKSSVLFGLSRADKAISYEGFAFLVEGYFDVISLHANKDSNTVGTCGTALTDQQAVLLRKYTNHVAVLRDGDDAGRKATVKDLLILLRAGFKVDVILLPKTDDPDSYTQKLIANHYRAGTVEIYDGVMWQIDMYMKYVANDEFKLGKAQEAVLNILMTIPNEIIRNNYFDSIIKKYKWQKSNLQKQLNLLIEKEQNTDEDTGESNLDKMPKWMDKEQFLQQGYCIVNNNKRTGYYSFGSGGQIEITNFIIKPLFHIYAGKESRHLIQIDNGRKKAVLDIESKALVSIDLLQQYVVCEGPYIIYGNKGQMLRIATNLLGQFPRCNEVKFLGWQTPGFFAFVDKIYIPGSGLYELDEWGILKFGDQNYLVPAASAAYRELQATGEDPYENDRYLTFIKTDLNFSSWASLMNRVFLEKGPVAIAYVILTIFRDVVFDVDNNCPHLYGFGERSSGKSKWAESVMALFYKKRPAFNLNSGTDFAFFSYMQRFINAPAALNEFDEKVIKPEWFQAIKGIFDGEGRQRGVMGSKNRTEIMKIRSTVILIGQYLCTMDDNSIVSRSIIEGFNERELSEEDKKQYDKLKKHEDAGLSNILIEILQHRQFFKEKYSVSFNANLSEWRKKAADSGKDGAFNQRVVQNWCHLFTCWQLIANHIILPISNKSFESYCFDKGMQWSSFMKSSDTLSEFWNTVSFLVDQGMVIDGWDYKIETTTQIRIRNGRKEEYTHPFNEPTKIVYMRMNNIHKHYQQAYRTRTGKEGMTMENLLHYFSSRKYFLGASKQSRFKRWVTKTENVTRTGGLTTTTIPETHKVEESIVSSSYVFLYEDLGLDIERDQVQEEFNSGTGYVPIPDADFDDLKDNQGSLPFN</sequence>
<evidence type="ECO:0000259" key="14">
    <source>
        <dbReference type="PROSITE" id="PS50880"/>
    </source>
</evidence>
<keyword evidence="10 12" id="KW-0238">DNA-binding</keyword>
<dbReference type="AlphaFoldDB" id="A0A4S8HI66"/>
<dbReference type="FunFam" id="3.90.580.10:FF:000001">
    <property type="entry name" value="DNA primase"/>
    <property type="match status" value="1"/>
</dbReference>
<keyword evidence="11 12" id="KW-0804">Transcription</keyword>
<keyword evidence="3 12" id="KW-0808">Transferase</keyword>
<evidence type="ECO:0000256" key="9">
    <source>
        <dbReference type="ARBA" id="ARBA00022842"/>
    </source>
</evidence>
<dbReference type="GO" id="GO:0008270">
    <property type="term" value="F:zinc ion binding"/>
    <property type="evidence" value="ECO:0007669"/>
    <property type="project" value="UniProtKB-UniRule"/>
</dbReference>
<dbReference type="PANTHER" id="PTHR30313:SF2">
    <property type="entry name" value="DNA PRIMASE"/>
    <property type="match status" value="1"/>
</dbReference>
<evidence type="ECO:0000256" key="6">
    <source>
        <dbReference type="ARBA" id="ARBA00022723"/>
    </source>
</evidence>
<dbReference type="InterPro" id="IPR006295">
    <property type="entry name" value="DNA_primase_DnaG"/>
</dbReference>
<dbReference type="Proteomes" id="UP000306918">
    <property type="component" value="Unassembled WGS sequence"/>
</dbReference>
<dbReference type="InterPro" id="IPR030846">
    <property type="entry name" value="DnaG_bac"/>
</dbReference>
<comment type="caution">
    <text evidence="15">The sequence shown here is derived from an EMBL/GenBank/DDBJ whole genome shotgun (WGS) entry which is preliminary data.</text>
</comment>
<dbReference type="Gene3D" id="3.40.1360.10">
    <property type="match status" value="1"/>
</dbReference>
<keyword evidence="13" id="KW-0175">Coiled coil</keyword>
<feature type="zinc finger region" description="CHC2-type" evidence="12">
    <location>
        <begin position="45"/>
        <end position="69"/>
    </location>
</feature>
<dbReference type="Gene3D" id="3.90.980.10">
    <property type="entry name" value="DNA primase, catalytic core, N-terminal domain"/>
    <property type="match status" value="1"/>
</dbReference>
<keyword evidence="5 12" id="KW-0235">DNA replication</keyword>
<keyword evidence="4 12" id="KW-0548">Nucleotidyltransferase</keyword>
<dbReference type="SUPFAM" id="SSF57783">
    <property type="entry name" value="Zinc beta-ribbon"/>
    <property type="match status" value="1"/>
</dbReference>
<dbReference type="HAMAP" id="MF_00974">
    <property type="entry name" value="DNA_primase_DnaG"/>
    <property type="match status" value="1"/>
</dbReference>
<evidence type="ECO:0000256" key="13">
    <source>
        <dbReference type="SAM" id="Coils"/>
    </source>
</evidence>
<dbReference type="InterPro" id="IPR006171">
    <property type="entry name" value="TOPRIM_dom"/>
</dbReference>
<protein>
    <recommendedName>
        <fullName evidence="12">DNA primase</fullName>
        <ecNumber evidence="12">2.7.7.101</ecNumber>
    </recommendedName>
</protein>
<dbReference type="InterPro" id="IPR002694">
    <property type="entry name" value="Znf_CHC2"/>
</dbReference>
<evidence type="ECO:0000256" key="8">
    <source>
        <dbReference type="ARBA" id="ARBA00022833"/>
    </source>
</evidence>
<dbReference type="GO" id="GO:1990077">
    <property type="term" value="C:primosome complex"/>
    <property type="evidence" value="ECO:0007669"/>
    <property type="project" value="UniProtKB-KW"/>
</dbReference>
<dbReference type="SUPFAM" id="SSF56731">
    <property type="entry name" value="DNA primase core"/>
    <property type="match status" value="1"/>
</dbReference>
<evidence type="ECO:0000256" key="1">
    <source>
        <dbReference type="ARBA" id="ARBA00022478"/>
    </source>
</evidence>
<keyword evidence="6 12" id="KW-0479">Metal-binding</keyword>
<dbReference type="CDD" id="cd03364">
    <property type="entry name" value="TOPRIM_DnaG_primases"/>
    <property type="match status" value="1"/>
</dbReference>
<dbReference type="SMART" id="SM00493">
    <property type="entry name" value="TOPRIM"/>
    <property type="match status" value="1"/>
</dbReference>
<dbReference type="EMBL" id="STFF01000008">
    <property type="protein sequence ID" value="THU34221.1"/>
    <property type="molecule type" value="Genomic_DNA"/>
</dbReference>